<dbReference type="Proteomes" id="UP000570514">
    <property type="component" value="Unassembled WGS sequence"/>
</dbReference>
<dbReference type="GO" id="GO:0009236">
    <property type="term" value="P:cobalamin biosynthetic process"/>
    <property type="evidence" value="ECO:0007669"/>
    <property type="project" value="UniProtKB-UniRule"/>
</dbReference>
<comment type="caution">
    <text evidence="17">The sequence shown here is derived from an EMBL/GenBank/DDBJ whole genome shotgun (WGS) entry which is preliminary data.</text>
</comment>
<evidence type="ECO:0000256" key="10">
    <source>
        <dbReference type="ARBA" id="ARBA00031529"/>
    </source>
</evidence>
<sequence>MVKLNRIYTKTGDQGQTGLGDGSRVDKDALRVEAYGTVDEANAALGIARLCATGPENAPWDGMLFRIQNDLFDLGADLCVPEKEGEEGPHLRIQESQVERLEHEIDAMNEALAPLNSFVLPGGTALAAELHLARTIVRRAERLMVSLAKHELVGAPALRYINRLSDHLFVMSRAANKGDDVLWVPGKNRD</sequence>
<reference evidence="17 18" key="1">
    <citation type="submission" date="2020-03" db="EMBL/GenBank/DDBJ databases">
        <title>Genomic Encyclopedia of Type Strains, Phase IV (KMG-IV): sequencing the most valuable type-strain genomes for metagenomic binning, comparative biology and taxonomic classification.</title>
        <authorList>
            <person name="Goeker M."/>
        </authorList>
    </citation>
    <scope>NUCLEOTIDE SEQUENCE [LARGE SCALE GENOMIC DNA]</scope>
    <source>
        <strain evidence="17 18">DSM 19867</strain>
    </source>
</reference>
<evidence type="ECO:0000256" key="8">
    <source>
        <dbReference type="ARBA" id="ARBA00022741"/>
    </source>
</evidence>
<evidence type="ECO:0000256" key="12">
    <source>
        <dbReference type="ARBA" id="ARBA00033354"/>
    </source>
</evidence>
<evidence type="ECO:0000256" key="14">
    <source>
        <dbReference type="ARBA" id="ARBA00048692"/>
    </source>
</evidence>
<keyword evidence="6" id="KW-0963">Cytoplasm</keyword>
<keyword evidence="15" id="KW-0169">Cobalamin biosynthesis</keyword>
<evidence type="ECO:0000256" key="4">
    <source>
        <dbReference type="ARBA" id="ARBA00012454"/>
    </source>
</evidence>
<protein>
    <recommendedName>
        <fullName evidence="5 15">Corrinoid adenosyltransferase</fullName>
        <ecNumber evidence="4 15">2.5.1.17</ecNumber>
    </recommendedName>
    <alternativeName>
        <fullName evidence="10 15">Cob(II)alamin adenosyltransferase</fullName>
    </alternativeName>
    <alternativeName>
        <fullName evidence="12 15">Cob(II)yrinic acid a,c-diamide adenosyltransferase</fullName>
    </alternativeName>
    <alternativeName>
        <fullName evidence="11 15">Cobinamide/cobalamin adenosyltransferase</fullName>
    </alternativeName>
</protein>
<dbReference type="AlphaFoldDB" id="A0A846MZ91"/>
<accession>A0A846MZ91</accession>
<comment type="similarity">
    <text evidence="3 15">Belongs to the Cob(I)alamin adenosyltransferase family.</text>
</comment>
<name>A0A846MZ91_9PROT</name>
<keyword evidence="9 15" id="KW-0067">ATP-binding</keyword>
<dbReference type="UniPathway" id="UPA00148">
    <property type="reaction ID" value="UER00233"/>
</dbReference>
<dbReference type="GO" id="GO:0005524">
    <property type="term" value="F:ATP binding"/>
    <property type="evidence" value="ECO:0007669"/>
    <property type="project" value="UniProtKB-UniRule"/>
</dbReference>
<keyword evidence="7 15" id="KW-0808">Transferase</keyword>
<dbReference type="GO" id="GO:0008817">
    <property type="term" value="F:corrinoid adenosyltransferase activity"/>
    <property type="evidence" value="ECO:0007669"/>
    <property type="project" value="UniProtKB-UniRule"/>
</dbReference>
<dbReference type="Pfam" id="PF01923">
    <property type="entry name" value="Cob_adeno_trans"/>
    <property type="match status" value="1"/>
</dbReference>
<evidence type="ECO:0000256" key="2">
    <source>
        <dbReference type="ARBA" id="ARBA00005121"/>
    </source>
</evidence>
<organism evidence="17 18">
    <name type="scientific">Rhizomicrobium palustre</name>
    <dbReference type="NCBI Taxonomy" id="189966"/>
    <lineage>
        <taxon>Bacteria</taxon>
        <taxon>Pseudomonadati</taxon>
        <taxon>Pseudomonadota</taxon>
        <taxon>Alphaproteobacteria</taxon>
        <taxon>Micropepsales</taxon>
        <taxon>Micropepsaceae</taxon>
        <taxon>Rhizomicrobium</taxon>
    </lineage>
</organism>
<comment type="catalytic activity">
    <reaction evidence="14 15">
        <text>2 cob(II)alamin + reduced [electron-transfer flavoprotein] + 2 ATP = 2 adenosylcob(III)alamin + 2 triphosphate + oxidized [electron-transfer flavoprotein] + 3 H(+)</text>
        <dbReference type="Rhea" id="RHEA:28671"/>
        <dbReference type="Rhea" id="RHEA-COMP:10685"/>
        <dbReference type="Rhea" id="RHEA-COMP:10686"/>
        <dbReference type="ChEBI" id="CHEBI:15378"/>
        <dbReference type="ChEBI" id="CHEBI:16304"/>
        <dbReference type="ChEBI" id="CHEBI:18036"/>
        <dbReference type="ChEBI" id="CHEBI:18408"/>
        <dbReference type="ChEBI" id="CHEBI:30616"/>
        <dbReference type="ChEBI" id="CHEBI:57692"/>
        <dbReference type="ChEBI" id="CHEBI:58307"/>
        <dbReference type="EC" id="2.5.1.17"/>
    </reaction>
</comment>
<evidence type="ECO:0000313" key="17">
    <source>
        <dbReference type="EMBL" id="NIK88257.1"/>
    </source>
</evidence>
<dbReference type="Gene3D" id="1.20.1200.10">
    <property type="entry name" value="Cobalamin adenosyltransferase-like"/>
    <property type="match status" value="1"/>
</dbReference>
<evidence type="ECO:0000256" key="9">
    <source>
        <dbReference type="ARBA" id="ARBA00022840"/>
    </source>
</evidence>
<evidence type="ECO:0000256" key="6">
    <source>
        <dbReference type="ARBA" id="ARBA00022490"/>
    </source>
</evidence>
<dbReference type="InterPro" id="IPR036451">
    <property type="entry name" value="CblAdoTrfase-like_sf"/>
</dbReference>
<evidence type="ECO:0000256" key="7">
    <source>
        <dbReference type="ARBA" id="ARBA00022679"/>
    </source>
</evidence>
<evidence type="ECO:0000313" key="18">
    <source>
        <dbReference type="Proteomes" id="UP000570514"/>
    </source>
</evidence>
<dbReference type="InterPro" id="IPR016030">
    <property type="entry name" value="CblAdoTrfase-like"/>
</dbReference>
<dbReference type="EMBL" id="JAASRM010000001">
    <property type="protein sequence ID" value="NIK88257.1"/>
    <property type="molecule type" value="Genomic_DNA"/>
</dbReference>
<evidence type="ECO:0000259" key="16">
    <source>
        <dbReference type="Pfam" id="PF01923"/>
    </source>
</evidence>
<proteinExistence type="inferred from homology"/>
<comment type="subcellular location">
    <subcellularLocation>
        <location evidence="1">Cytoplasm</location>
    </subcellularLocation>
</comment>
<dbReference type="EC" id="2.5.1.17" evidence="4 15"/>
<dbReference type="NCBIfam" id="TIGR00636">
    <property type="entry name" value="PduO_Nterm"/>
    <property type="match status" value="1"/>
</dbReference>
<evidence type="ECO:0000256" key="11">
    <source>
        <dbReference type="ARBA" id="ARBA00033334"/>
    </source>
</evidence>
<evidence type="ECO:0000256" key="1">
    <source>
        <dbReference type="ARBA" id="ARBA00004496"/>
    </source>
</evidence>
<dbReference type="GO" id="GO:0005737">
    <property type="term" value="C:cytoplasm"/>
    <property type="evidence" value="ECO:0007669"/>
    <property type="project" value="UniProtKB-SubCell"/>
</dbReference>
<keyword evidence="8 15" id="KW-0547">Nucleotide-binding</keyword>
<feature type="domain" description="Cobalamin adenosyltransferase-like" evidence="16">
    <location>
        <begin position="7"/>
        <end position="174"/>
    </location>
</feature>
<dbReference type="InterPro" id="IPR029499">
    <property type="entry name" value="PduO-typ"/>
</dbReference>
<comment type="catalytic activity">
    <reaction evidence="13 15">
        <text>2 cob(II)yrinate a,c diamide + reduced [electron-transfer flavoprotein] + 2 ATP = 2 adenosylcob(III)yrinate a,c-diamide + 2 triphosphate + oxidized [electron-transfer flavoprotein] + 3 H(+)</text>
        <dbReference type="Rhea" id="RHEA:11528"/>
        <dbReference type="Rhea" id="RHEA-COMP:10685"/>
        <dbReference type="Rhea" id="RHEA-COMP:10686"/>
        <dbReference type="ChEBI" id="CHEBI:15378"/>
        <dbReference type="ChEBI" id="CHEBI:18036"/>
        <dbReference type="ChEBI" id="CHEBI:30616"/>
        <dbReference type="ChEBI" id="CHEBI:57692"/>
        <dbReference type="ChEBI" id="CHEBI:58307"/>
        <dbReference type="ChEBI" id="CHEBI:58503"/>
        <dbReference type="ChEBI" id="CHEBI:58537"/>
        <dbReference type="EC" id="2.5.1.17"/>
    </reaction>
</comment>
<dbReference type="PANTHER" id="PTHR12213">
    <property type="entry name" value="CORRINOID ADENOSYLTRANSFERASE"/>
    <property type="match status" value="1"/>
</dbReference>
<keyword evidence="18" id="KW-1185">Reference proteome</keyword>
<gene>
    <name evidence="17" type="ORF">FHS83_001575</name>
</gene>
<dbReference type="PANTHER" id="PTHR12213:SF0">
    <property type="entry name" value="CORRINOID ADENOSYLTRANSFERASE MMAB"/>
    <property type="match status" value="1"/>
</dbReference>
<evidence type="ECO:0000256" key="15">
    <source>
        <dbReference type="RuleBase" id="RU366026"/>
    </source>
</evidence>
<dbReference type="RefSeq" id="WP_167082448.1">
    <property type="nucleotide sequence ID" value="NZ_BAAADC010000001.1"/>
</dbReference>
<comment type="pathway">
    <text evidence="2 15">Cofactor biosynthesis; adenosylcobalamin biosynthesis; adenosylcobalamin from cob(II)yrinate a,c-diamide: step 2/7.</text>
</comment>
<dbReference type="FunFam" id="1.20.1200.10:FF:000003">
    <property type="entry name" value="ATP:cob(I)alamin adenosyltransferase"/>
    <property type="match status" value="1"/>
</dbReference>
<evidence type="ECO:0000256" key="3">
    <source>
        <dbReference type="ARBA" id="ARBA00007487"/>
    </source>
</evidence>
<evidence type="ECO:0000256" key="5">
    <source>
        <dbReference type="ARBA" id="ARBA00020963"/>
    </source>
</evidence>
<evidence type="ECO:0000256" key="13">
    <source>
        <dbReference type="ARBA" id="ARBA00048555"/>
    </source>
</evidence>
<dbReference type="SUPFAM" id="SSF89028">
    <property type="entry name" value="Cobalamin adenosyltransferase-like"/>
    <property type="match status" value="1"/>
</dbReference>